<sequence>MRLSDEQRPLANKFYRQYHSGMKARGHHQVWVARTHELQACLCLQTVDQCWWLTGLLVAPAQRSQGLASSLLEHVRQQHRGDIWLFCAPNLVPFYRANGYEPGEDAPISLRDKLLRYQRSKALLAMVNRTQATLPR</sequence>
<dbReference type="Proteomes" id="UP000243518">
    <property type="component" value="Unassembled WGS sequence"/>
</dbReference>
<dbReference type="EMBL" id="FNVE01000001">
    <property type="protein sequence ID" value="SEF71568.1"/>
    <property type="molecule type" value="Genomic_DNA"/>
</dbReference>
<feature type="domain" description="N-acetyltransferase" evidence="1">
    <location>
        <begin position="1"/>
        <end position="130"/>
    </location>
</feature>
<evidence type="ECO:0000259" key="1">
    <source>
        <dbReference type="PROSITE" id="PS51186"/>
    </source>
</evidence>
<dbReference type="InterPro" id="IPR000182">
    <property type="entry name" value="GNAT_dom"/>
</dbReference>
<protein>
    <submittedName>
        <fullName evidence="2">Acetyltransferase (GNAT) domain-containing protein</fullName>
    </submittedName>
</protein>
<dbReference type="PROSITE" id="PS51186">
    <property type="entry name" value="GNAT"/>
    <property type="match status" value="1"/>
</dbReference>
<dbReference type="CDD" id="cd04301">
    <property type="entry name" value="NAT_SF"/>
    <property type="match status" value="1"/>
</dbReference>
<gene>
    <name evidence="2" type="ORF">SAMN05216586_101754</name>
</gene>
<dbReference type="GO" id="GO:0016747">
    <property type="term" value="F:acyltransferase activity, transferring groups other than amino-acyl groups"/>
    <property type="evidence" value="ECO:0007669"/>
    <property type="project" value="InterPro"/>
</dbReference>
<dbReference type="AlphaFoldDB" id="A0AAQ1JP74"/>
<reference evidence="2 3" key="1">
    <citation type="submission" date="2016-10" db="EMBL/GenBank/DDBJ databases">
        <authorList>
            <person name="Varghese N."/>
            <person name="Submissions S."/>
        </authorList>
    </citation>
    <scope>NUCLEOTIDE SEQUENCE [LARGE SCALE GENOMIC DNA]</scope>
    <source>
        <strain evidence="2 3">CECT 8317</strain>
    </source>
</reference>
<dbReference type="SUPFAM" id="SSF55729">
    <property type="entry name" value="Acyl-CoA N-acyltransferases (Nat)"/>
    <property type="match status" value="1"/>
</dbReference>
<keyword evidence="3" id="KW-1185">Reference proteome</keyword>
<proteinExistence type="predicted"/>
<accession>A0AAQ1JP74</accession>
<dbReference type="InterPro" id="IPR016181">
    <property type="entry name" value="Acyl_CoA_acyltransferase"/>
</dbReference>
<organism evidence="2 3">
    <name type="scientific">Halopseudomonas aestusnigri</name>
    <dbReference type="NCBI Taxonomy" id="857252"/>
    <lineage>
        <taxon>Bacteria</taxon>
        <taxon>Pseudomonadati</taxon>
        <taxon>Pseudomonadota</taxon>
        <taxon>Gammaproteobacteria</taxon>
        <taxon>Pseudomonadales</taxon>
        <taxon>Pseudomonadaceae</taxon>
        <taxon>Halopseudomonas</taxon>
    </lineage>
</organism>
<dbReference type="Pfam" id="PF13508">
    <property type="entry name" value="Acetyltransf_7"/>
    <property type="match status" value="1"/>
</dbReference>
<name>A0AAQ1JP74_9GAMM</name>
<dbReference type="Gene3D" id="3.40.630.30">
    <property type="match status" value="1"/>
</dbReference>
<evidence type="ECO:0000313" key="3">
    <source>
        <dbReference type="Proteomes" id="UP000243518"/>
    </source>
</evidence>
<comment type="caution">
    <text evidence="2">The sequence shown here is derived from an EMBL/GenBank/DDBJ whole genome shotgun (WGS) entry which is preliminary data.</text>
</comment>
<evidence type="ECO:0000313" key="2">
    <source>
        <dbReference type="EMBL" id="SEF71568.1"/>
    </source>
</evidence>